<evidence type="ECO:0000256" key="5">
    <source>
        <dbReference type="ARBA" id="ARBA00023242"/>
    </source>
</evidence>
<feature type="compositionally biased region" description="Basic and acidic residues" evidence="7">
    <location>
        <begin position="989"/>
        <end position="1002"/>
    </location>
</feature>
<dbReference type="InterPro" id="IPR004583">
    <property type="entry name" value="DNA_repair_Rad4"/>
</dbReference>
<dbReference type="GO" id="GO:0003684">
    <property type="term" value="F:damaged DNA binding"/>
    <property type="evidence" value="ECO:0007669"/>
    <property type="project" value="InterPro"/>
</dbReference>
<dbReference type="EMBL" id="ML977580">
    <property type="protein sequence ID" value="KAF2001911.1"/>
    <property type="molecule type" value="Genomic_DNA"/>
</dbReference>
<comment type="similarity">
    <text evidence="2">Belongs to the XPC family.</text>
</comment>
<protein>
    <submittedName>
        <fullName evidence="11">DNA repair protein Rhp41</fullName>
    </submittedName>
</protein>
<dbReference type="InterPro" id="IPR036985">
    <property type="entry name" value="Transglutaminase-like_sf"/>
</dbReference>
<feature type="region of interest" description="Disordered" evidence="7">
    <location>
        <begin position="344"/>
        <end position="386"/>
    </location>
</feature>
<organism evidence="11 12">
    <name type="scientific">Amniculicola lignicola CBS 123094</name>
    <dbReference type="NCBI Taxonomy" id="1392246"/>
    <lineage>
        <taxon>Eukaryota</taxon>
        <taxon>Fungi</taxon>
        <taxon>Dikarya</taxon>
        <taxon>Ascomycota</taxon>
        <taxon>Pezizomycotina</taxon>
        <taxon>Dothideomycetes</taxon>
        <taxon>Pleosporomycetidae</taxon>
        <taxon>Pleosporales</taxon>
        <taxon>Amniculicolaceae</taxon>
        <taxon>Amniculicola</taxon>
    </lineage>
</organism>
<sequence length="1038" mass="115754">MAGTRGRLRKPPRAVANATPRRSSRRGRAAFEDEEVPDVFQDLLAQAQASRSAGADEDSKPLKKRKTTLSSRQRNASHLEETARKRPTIPETRSRLQTPAQPVSALESHDHEPSDRVLQTITDSEESDDSDMEWEDALADGNTGDEDNGAHAMPEVGDLSITIGGDAGPELAGKKRVRRRGITSVDRKLRLDVHKAHILCLLCHVHRRNIWCNDGQVQAVLRRLPSPRTLSELVPNPQNSQYQASKRFLDGMNTLKTLWSRRFSVTAMGMHKPRWDDADADVRAFSDFDDLDDPMDKEDFRTAARTLEGSQDIGAQLFCALLRGIGIEARLVCSLQCLPFASAGQASTPQKSGPEKNKIYLDPYNKGDDSSLSKPKNSTPSRPKRWSRLERAVGMQHPAMGPSPVPKQTKKYQTVYPVYWVEAYNTAFQKWTPIDPLSTSTVNEPDKLEPPLNSTQNSLVYAIAFEEDLSAKDVTRRYAKAYNAKTRKFRVESTGGGATWWRRALRSFKRITPMDRDQVEDSALARKEAAEGMPKNVQDFKNHPVYVLERHLRHNEVIHPMQTIGKLNVGTAMNPKMEPIYRRKDVHIVRSADKWYRLGRDLKDGEHPLKHAKPKKGARRSLSPTMDLDDDEEPLGAGLYALFQTNLYVPPPVAYGRVPRNAYGNLDVYVPSMIPAGGVHIPHKQAAKAARIVGVDSADAVTGFSFKGRHGTAIIQGVIVASEYKDAVEAVLDAMEYAQEEAENNLRSSEALRLWRRFLIGLRIAQRVNAIEIDGEVGPVYDVSAEIEKEDHAITEQQMAGGFFLDERGATEPEFYSRRQIRRVIEEDDEDDDMGGGFIPKGNSGFVPDVYEGSGGFIPEDESAGPSNSIGNSERPPRSHQEDEFSGGFVREDEDEDEAGGFIREQSPSIPRTIQEDADVQGGFFPKHTMRDDHGRGFIVEDEPAIHDTLQPMAENTDNTIPTEPEKSTKEVPTKPSDTEENATEDGVSDLKREEETVRDFLEEATPPPSSASMSETSLPLEDPDDEDADPDWLVDVT</sequence>
<evidence type="ECO:0000259" key="9">
    <source>
        <dbReference type="SMART" id="SM01031"/>
    </source>
</evidence>
<dbReference type="PANTHER" id="PTHR12135:SF0">
    <property type="entry name" value="DNA REPAIR PROTEIN COMPLEMENTING XP-C CELLS"/>
    <property type="match status" value="1"/>
</dbReference>
<dbReference type="GO" id="GO:0006289">
    <property type="term" value="P:nucleotide-excision repair"/>
    <property type="evidence" value="ECO:0007669"/>
    <property type="project" value="InterPro"/>
</dbReference>
<dbReference type="Gene3D" id="3.30.70.2460">
    <property type="entry name" value="Rad4, beta-hairpin domain BHD3"/>
    <property type="match status" value="1"/>
</dbReference>
<feature type="domain" description="Rad4 beta-hairpin" evidence="10">
    <location>
        <begin position="658"/>
        <end position="732"/>
    </location>
</feature>
<evidence type="ECO:0000256" key="1">
    <source>
        <dbReference type="ARBA" id="ARBA00004123"/>
    </source>
</evidence>
<dbReference type="GO" id="GO:0003697">
    <property type="term" value="F:single-stranded DNA binding"/>
    <property type="evidence" value="ECO:0007669"/>
    <property type="project" value="TreeGrafter"/>
</dbReference>
<feature type="compositionally biased region" description="Basic residues" evidence="7">
    <location>
        <begin position="610"/>
        <end position="619"/>
    </location>
</feature>
<dbReference type="InterPro" id="IPR018328">
    <property type="entry name" value="Rad4_beta-hairpin_dom3"/>
</dbReference>
<feature type="compositionally biased region" description="Polar residues" evidence="7">
    <location>
        <begin position="372"/>
        <end position="381"/>
    </location>
</feature>
<feature type="compositionally biased region" description="Acidic residues" evidence="7">
    <location>
        <begin position="1022"/>
        <end position="1038"/>
    </location>
</feature>
<dbReference type="Proteomes" id="UP000799779">
    <property type="component" value="Unassembled WGS sequence"/>
</dbReference>
<feature type="region of interest" description="Disordered" evidence="7">
    <location>
        <begin position="827"/>
        <end position="1038"/>
    </location>
</feature>
<keyword evidence="4" id="KW-0234">DNA repair</keyword>
<keyword evidence="12" id="KW-1185">Reference proteome</keyword>
<feature type="coiled-coil region" evidence="6">
    <location>
        <begin position="725"/>
        <end position="752"/>
    </location>
</feature>
<dbReference type="GO" id="GO:0071942">
    <property type="term" value="C:XPC complex"/>
    <property type="evidence" value="ECO:0007669"/>
    <property type="project" value="TreeGrafter"/>
</dbReference>
<feature type="compositionally biased region" description="Basic and acidic residues" evidence="7">
    <location>
        <begin position="964"/>
        <end position="973"/>
    </location>
</feature>
<feature type="domain" description="Rad4 beta-hairpin" evidence="8">
    <location>
        <begin position="529"/>
        <end position="587"/>
    </location>
</feature>
<dbReference type="InterPro" id="IPR018327">
    <property type="entry name" value="BHD_2"/>
</dbReference>
<comment type="subcellular location">
    <subcellularLocation>
        <location evidence="1">Nucleus</location>
    </subcellularLocation>
</comment>
<feature type="compositionally biased region" description="Basic residues" evidence="7">
    <location>
        <begin position="1"/>
        <end position="12"/>
    </location>
</feature>
<proteinExistence type="inferred from homology"/>
<dbReference type="InterPro" id="IPR018326">
    <property type="entry name" value="Rad4_beta-hairpin_dom1"/>
</dbReference>
<keyword evidence="6" id="KW-0175">Coiled coil</keyword>
<reference evidence="11" key="1">
    <citation type="journal article" date="2020" name="Stud. Mycol.">
        <title>101 Dothideomycetes genomes: a test case for predicting lifestyles and emergence of pathogens.</title>
        <authorList>
            <person name="Haridas S."/>
            <person name="Albert R."/>
            <person name="Binder M."/>
            <person name="Bloem J."/>
            <person name="Labutti K."/>
            <person name="Salamov A."/>
            <person name="Andreopoulos B."/>
            <person name="Baker S."/>
            <person name="Barry K."/>
            <person name="Bills G."/>
            <person name="Bluhm B."/>
            <person name="Cannon C."/>
            <person name="Castanera R."/>
            <person name="Culley D."/>
            <person name="Daum C."/>
            <person name="Ezra D."/>
            <person name="Gonzalez J."/>
            <person name="Henrissat B."/>
            <person name="Kuo A."/>
            <person name="Liang C."/>
            <person name="Lipzen A."/>
            <person name="Lutzoni F."/>
            <person name="Magnuson J."/>
            <person name="Mondo S."/>
            <person name="Nolan M."/>
            <person name="Ohm R."/>
            <person name="Pangilinan J."/>
            <person name="Park H.-J."/>
            <person name="Ramirez L."/>
            <person name="Alfaro M."/>
            <person name="Sun H."/>
            <person name="Tritt A."/>
            <person name="Yoshinaga Y."/>
            <person name="Zwiers L.-H."/>
            <person name="Turgeon B."/>
            <person name="Goodwin S."/>
            <person name="Spatafora J."/>
            <person name="Crous P."/>
            <person name="Grigoriev I."/>
        </authorList>
    </citation>
    <scope>NUCLEOTIDE SEQUENCE</scope>
    <source>
        <strain evidence="11">CBS 123094</strain>
    </source>
</reference>
<evidence type="ECO:0000313" key="11">
    <source>
        <dbReference type="EMBL" id="KAF2001911.1"/>
    </source>
</evidence>
<dbReference type="Pfam" id="PF10404">
    <property type="entry name" value="BHD_2"/>
    <property type="match status" value="1"/>
</dbReference>
<dbReference type="SMART" id="SM01030">
    <property type="entry name" value="BHD_1"/>
    <property type="match status" value="1"/>
</dbReference>
<dbReference type="SUPFAM" id="SSF54001">
    <property type="entry name" value="Cysteine proteinases"/>
    <property type="match status" value="1"/>
</dbReference>
<evidence type="ECO:0000256" key="6">
    <source>
        <dbReference type="SAM" id="Coils"/>
    </source>
</evidence>
<feature type="region of interest" description="Disordered" evidence="7">
    <location>
        <begin position="1"/>
        <end position="153"/>
    </location>
</feature>
<feature type="region of interest" description="Disordered" evidence="7">
    <location>
        <begin position="604"/>
        <end position="629"/>
    </location>
</feature>
<evidence type="ECO:0000313" key="12">
    <source>
        <dbReference type="Proteomes" id="UP000799779"/>
    </source>
</evidence>
<dbReference type="Pfam" id="PF10403">
    <property type="entry name" value="BHD_1"/>
    <property type="match status" value="1"/>
</dbReference>
<dbReference type="InterPro" id="IPR038765">
    <property type="entry name" value="Papain-like_cys_pep_sf"/>
</dbReference>
<dbReference type="Gene3D" id="3.30.60.290">
    <property type="entry name" value="Rad4, beta-hairpin domain BHD2"/>
    <property type="match status" value="1"/>
</dbReference>
<dbReference type="SMART" id="SM01031">
    <property type="entry name" value="BHD_2"/>
    <property type="match status" value="1"/>
</dbReference>
<keyword evidence="5" id="KW-0539">Nucleus</keyword>
<name>A0A6A5WNZ8_9PLEO</name>
<dbReference type="AlphaFoldDB" id="A0A6A5WNZ8"/>
<dbReference type="SMART" id="SM01032">
    <property type="entry name" value="BHD_3"/>
    <property type="match status" value="1"/>
</dbReference>
<dbReference type="OrthoDB" id="300780at2759"/>
<keyword evidence="3" id="KW-0227">DNA damage</keyword>
<dbReference type="InterPro" id="IPR018325">
    <property type="entry name" value="Rad4/PNGase_transGLS-fold"/>
</dbReference>
<evidence type="ECO:0000256" key="2">
    <source>
        <dbReference type="ARBA" id="ARBA00009525"/>
    </source>
</evidence>
<feature type="compositionally biased region" description="Acidic residues" evidence="7">
    <location>
        <begin position="979"/>
        <end position="988"/>
    </location>
</feature>
<dbReference type="Gene3D" id="3.90.260.10">
    <property type="entry name" value="Transglutaminase-like"/>
    <property type="match status" value="1"/>
</dbReference>
<dbReference type="PANTHER" id="PTHR12135">
    <property type="entry name" value="DNA REPAIR PROTEIN XP-C / RAD4"/>
    <property type="match status" value="1"/>
</dbReference>
<dbReference type="GO" id="GO:0006298">
    <property type="term" value="P:mismatch repair"/>
    <property type="evidence" value="ECO:0007669"/>
    <property type="project" value="TreeGrafter"/>
</dbReference>
<feature type="compositionally biased region" description="Acidic residues" evidence="7">
    <location>
        <begin position="123"/>
        <end position="147"/>
    </location>
</feature>
<feature type="compositionally biased region" description="Basic and acidic residues" evidence="7">
    <location>
        <begin position="353"/>
        <end position="371"/>
    </location>
</feature>
<evidence type="ECO:0000259" key="10">
    <source>
        <dbReference type="SMART" id="SM01032"/>
    </source>
</evidence>
<accession>A0A6A5WNZ8</accession>
<dbReference type="Pfam" id="PF10405">
    <property type="entry name" value="BHD_3"/>
    <property type="match status" value="1"/>
</dbReference>
<gene>
    <name evidence="11" type="ORF">P154DRAFT_521374</name>
</gene>
<dbReference type="GO" id="GO:0005737">
    <property type="term" value="C:cytoplasm"/>
    <property type="evidence" value="ECO:0007669"/>
    <property type="project" value="TreeGrafter"/>
</dbReference>
<feature type="domain" description="Rad4 beta-hairpin" evidence="9">
    <location>
        <begin position="589"/>
        <end position="651"/>
    </location>
</feature>
<dbReference type="Gene3D" id="2.20.20.110">
    <property type="entry name" value="Rad4, beta-hairpin domain BHD1"/>
    <property type="match status" value="1"/>
</dbReference>
<dbReference type="GO" id="GO:0000111">
    <property type="term" value="C:nucleotide-excision repair factor 2 complex"/>
    <property type="evidence" value="ECO:0007669"/>
    <property type="project" value="TreeGrafter"/>
</dbReference>
<evidence type="ECO:0000256" key="3">
    <source>
        <dbReference type="ARBA" id="ARBA00022763"/>
    </source>
</evidence>
<evidence type="ECO:0000256" key="4">
    <source>
        <dbReference type="ARBA" id="ARBA00023204"/>
    </source>
</evidence>
<evidence type="ECO:0000256" key="7">
    <source>
        <dbReference type="SAM" id="MobiDB-lite"/>
    </source>
</evidence>
<dbReference type="InterPro" id="IPR042488">
    <property type="entry name" value="Rad4_BHD3_sf"/>
</dbReference>
<evidence type="ECO:0000259" key="8">
    <source>
        <dbReference type="SMART" id="SM01030"/>
    </source>
</evidence>
<dbReference type="Pfam" id="PF03835">
    <property type="entry name" value="Rad4"/>
    <property type="match status" value="1"/>
</dbReference>